<accession>A0A9W9TF51</accession>
<dbReference type="EMBL" id="JAPQKS010000007">
    <property type="protein sequence ID" value="KAJ5220114.1"/>
    <property type="molecule type" value="Genomic_DNA"/>
</dbReference>
<name>A0A9W9TF51_9EURO</name>
<reference evidence="1" key="2">
    <citation type="journal article" date="2023" name="IMA Fungus">
        <title>Comparative genomic study of the Penicillium genus elucidates a diverse pangenome and 15 lateral gene transfer events.</title>
        <authorList>
            <person name="Petersen C."/>
            <person name="Sorensen T."/>
            <person name="Nielsen M.R."/>
            <person name="Sondergaard T.E."/>
            <person name="Sorensen J.L."/>
            <person name="Fitzpatrick D.A."/>
            <person name="Frisvad J.C."/>
            <person name="Nielsen K.L."/>
        </authorList>
    </citation>
    <scope>NUCLEOTIDE SEQUENCE</scope>
    <source>
        <strain evidence="1">IBT 19713</strain>
    </source>
</reference>
<dbReference type="AlphaFoldDB" id="A0A9W9TF51"/>
<dbReference type="GeneID" id="83205917"/>
<keyword evidence="2" id="KW-1185">Reference proteome</keyword>
<protein>
    <submittedName>
        <fullName evidence="1">Uncharacterized protein</fullName>
    </submittedName>
</protein>
<gene>
    <name evidence="1" type="ORF">N7468_009318</name>
</gene>
<evidence type="ECO:0000313" key="2">
    <source>
        <dbReference type="Proteomes" id="UP001150941"/>
    </source>
</evidence>
<dbReference type="Proteomes" id="UP001150941">
    <property type="component" value="Unassembled WGS sequence"/>
</dbReference>
<proteinExistence type="predicted"/>
<sequence length="115" mass="12229">MCSVTCSLSTRSHKSGRSHSLAPQSVDPRIDRRLFYAAKRRLQNSTCLGNRALQVCIPSLCPPIYPNGSSTPRVQSVGALPFGRVCGMRSCILGADADQPTTLGTFIQPAGPTAP</sequence>
<dbReference type="RefSeq" id="XP_058326944.1">
    <property type="nucleotide sequence ID" value="XM_058478614.1"/>
</dbReference>
<reference evidence="1" key="1">
    <citation type="submission" date="2022-11" db="EMBL/GenBank/DDBJ databases">
        <authorList>
            <person name="Petersen C."/>
        </authorList>
    </citation>
    <scope>NUCLEOTIDE SEQUENCE</scope>
    <source>
        <strain evidence="1">IBT 19713</strain>
    </source>
</reference>
<comment type="caution">
    <text evidence="1">The sequence shown here is derived from an EMBL/GenBank/DDBJ whole genome shotgun (WGS) entry which is preliminary data.</text>
</comment>
<organism evidence="1 2">
    <name type="scientific">Penicillium chermesinum</name>
    <dbReference type="NCBI Taxonomy" id="63820"/>
    <lineage>
        <taxon>Eukaryota</taxon>
        <taxon>Fungi</taxon>
        <taxon>Dikarya</taxon>
        <taxon>Ascomycota</taxon>
        <taxon>Pezizomycotina</taxon>
        <taxon>Eurotiomycetes</taxon>
        <taxon>Eurotiomycetidae</taxon>
        <taxon>Eurotiales</taxon>
        <taxon>Aspergillaceae</taxon>
        <taxon>Penicillium</taxon>
    </lineage>
</organism>
<evidence type="ECO:0000313" key="1">
    <source>
        <dbReference type="EMBL" id="KAJ5220114.1"/>
    </source>
</evidence>